<accession>A0ABP5BG89</accession>
<dbReference type="PROSITE" id="PS51257">
    <property type="entry name" value="PROKAR_LIPOPROTEIN"/>
    <property type="match status" value="1"/>
</dbReference>
<evidence type="ECO:0000256" key="1">
    <source>
        <dbReference type="SAM" id="SignalP"/>
    </source>
</evidence>
<proteinExistence type="predicted"/>
<gene>
    <name evidence="2" type="ORF">GCM10009717_04990</name>
</gene>
<sequence length="145" mass="14949">MKKPFGTMILGCITLGLLAVTAGCAAPASQRPLEAVEAAVSDVPAGLDEVRVDEGKDGLSRHVLLHLVASGDELPAESVTATLQAVGGALPEAYDSVHVAASTASGERLDVDVVLESIGFSETFMVNPRMAYIPASAIRSFAGER</sequence>
<reference evidence="3" key="1">
    <citation type="journal article" date="2019" name="Int. J. Syst. Evol. Microbiol.">
        <title>The Global Catalogue of Microorganisms (GCM) 10K type strain sequencing project: providing services to taxonomists for standard genome sequencing and annotation.</title>
        <authorList>
            <consortium name="The Broad Institute Genomics Platform"/>
            <consortium name="The Broad Institute Genome Sequencing Center for Infectious Disease"/>
            <person name="Wu L."/>
            <person name="Ma J."/>
        </authorList>
    </citation>
    <scope>NUCLEOTIDE SEQUENCE [LARGE SCALE GENOMIC DNA]</scope>
    <source>
        <strain evidence="3">JCM 13584</strain>
    </source>
</reference>
<protein>
    <submittedName>
        <fullName evidence="2">Uncharacterized protein</fullName>
    </submittedName>
</protein>
<keyword evidence="1" id="KW-0732">Signal</keyword>
<dbReference type="RefSeq" id="WP_157414674.1">
    <property type="nucleotide sequence ID" value="NZ_BAAAMK010000001.1"/>
</dbReference>
<comment type="caution">
    <text evidence="2">The sequence shown here is derived from an EMBL/GenBank/DDBJ whole genome shotgun (WGS) entry which is preliminary data.</text>
</comment>
<keyword evidence="3" id="KW-1185">Reference proteome</keyword>
<organism evidence="2 3">
    <name type="scientific">Agromyces allii</name>
    <dbReference type="NCBI Taxonomy" id="393607"/>
    <lineage>
        <taxon>Bacteria</taxon>
        <taxon>Bacillati</taxon>
        <taxon>Actinomycetota</taxon>
        <taxon>Actinomycetes</taxon>
        <taxon>Micrococcales</taxon>
        <taxon>Microbacteriaceae</taxon>
        <taxon>Agromyces</taxon>
    </lineage>
</organism>
<evidence type="ECO:0000313" key="2">
    <source>
        <dbReference type="EMBL" id="GAA1941750.1"/>
    </source>
</evidence>
<dbReference type="EMBL" id="BAAAMK010000001">
    <property type="protein sequence ID" value="GAA1941750.1"/>
    <property type="molecule type" value="Genomic_DNA"/>
</dbReference>
<dbReference type="Proteomes" id="UP001499954">
    <property type="component" value="Unassembled WGS sequence"/>
</dbReference>
<evidence type="ECO:0000313" key="3">
    <source>
        <dbReference type="Proteomes" id="UP001499954"/>
    </source>
</evidence>
<feature type="signal peptide" evidence="1">
    <location>
        <begin position="1"/>
        <end position="25"/>
    </location>
</feature>
<name>A0ABP5BG89_9MICO</name>
<feature type="chain" id="PRO_5047043173" evidence="1">
    <location>
        <begin position="26"/>
        <end position="145"/>
    </location>
</feature>